<evidence type="ECO:0000313" key="1">
    <source>
        <dbReference type="EMBL" id="PNP84114.1"/>
    </source>
</evidence>
<evidence type="ECO:0000313" key="2">
    <source>
        <dbReference type="Proteomes" id="UP000236664"/>
    </source>
</evidence>
<dbReference type="STRING" id="42673.A0A2K0WPD1"/>
<dbReference type="OrthoDB" id="4851849at2759"/>
<protein>
    <submittedName>
        <fullName evidence="1">Uncharacterized protein</fullName>
    </submittedName>
</protein>
<sequence length="377" mass="44379">MRQVTSADYLYQDILDDIVPTDSQVRQDYWFDRCQSSHEESHLLGLFAGLLHYHHYPITREELHQWRSDSGANEYLVKRIVEKFEELPKGGTGSYFPWFLRHRNRFELPDGHESIPQRPSPEMQVKSMQDKARKYLAPEDQNKDFEDLSPFAKMHCFAFYSLTIVSAYPPPMNRDACYWFDFGFVVCKNKHEEETLGRMYNTMLFGSLVQLEYEESLQSSTPATYGERRDPACTFEEFWKAWERRDMMAIFSRCWPVSTTKKFLQVAEYDLLGRLRIFMETEAPRPSIWKLRHFLAIKDISVESAVPELAQAAQDYGFSKALDTRTTIELKQFYIQLFEKAEPMEIHCETMKGALLEFAERHVDGMTLRVKKVVQSL</sequence>
<dbReference type="AlphaFoldDB" id="A0A2K0WPD1"/>
<accession>A0A2K0WPD1</accession>
<reference evidence="1 2" key="1">
    <citation type="submission" date="2017-06" db="EMBL/GenBank/DDBJ databases">
        <title>Genome of Fusarium nygamai isolate CS10214.</title>
        <authorList>
            <person name="Gardiner D.M."/>
            <person name="Obanor F."/>
            <person name="Kazan K."/>
        </authorList>
    </citation>
    <scope>NUCLEOTIDE SEQUENCE [LARGE SCALE GENOMIC DNA]</scope>
    <source>
        <strain evidence="1 2">CS10214</strain>
    </source>
</reference>
<organism evidence="1 2">
    <name type="scientific">Gibberella nygamai</name>
    <name type="common">Bean root rot disease fungus</name>
    <name type="synonym">Fusarium nygamai</name>
    <dbReference type="NCBI Taxonomy" id="42673"/>
    <lineage>
        <taxon>Eukaryota</taxon>
        <taxon>Fungi</taxon>
        <taxon>Dikarya</taxon>
        <taxon>Ascomycota</taxon>
        <taxon>Pezizomycotina</taxon>
        <taxon>Sordariomycetes</taxon>
        <taxon>Hypocreomycetidae</taxon>
        <taxon>Hypocreales</taxon>
        <taxon>Nectriaceae</taxon>
        <taxon>Fusarium</taxon>
        <taxon>Fusarium fujikuroi species complex</taxon>
    </lineage>
</organism>
<dbReference type="Proteomes" id="UP000236664">
    <property type="component" value="Unassembled WGS sequence"/>
</dbReference>
<dbReference type="EMBL" id="MTQA01000047">
    <property type="protein sequence ID" value="PNP84114.1"/>
    <property type="molecule type" value="Genomic_DNA"/>
</dbReference>
<gene>
    <name evidence="1" type="ORF">FNYG_02802</name>
</gene>
<proteinExistence type="predicted"/>
<keyword evidence="2" id="KW-1185">Reference proteome</keyword>
<comment type="caution">
    <text evidence="1">The sequence shown here is derived from an EMBL/GenBank/DDBJ whole genome shotgun (WGS) entry which is preliminary data.</text>
</comment>
<name>A0A2K0WPD1_GIBNY</name>